<name>A0ABQ6NCE5_9STRA</name>
<feature type="non-terminal residue" evidence="2">
    <location>
        <position position="264"/>
    </location>
</feature>
<evidence type="ECO:0000313" key="2">
    <source>
        <dbReference type="EMBL" id="GMI56953.1"/>
    </source>
</evidence>
<comment type="caution">
    <text evidence="2">The sequence shown here is derived from an EMBL/GenBank/DDBJ whole genome shotgun (WGS) entry which is preliminary data.</text>
</comment>
<accession>A0ABQ6NCE5</accession>
<evidence type="ECO:0000256" key="1">
    <source>
        <dbReference type="SAM" id="MobiDB-lite"/>
    </source>
</evidence>
<organism evidence="2 3">
    <name type="scientific">Tetraparma gracilis</name>
    <dbReference type="NCBI Taxonomy" id="2962635"/>
    <lineage>
        <taxon>Eukaryota</taxon>
        <taxon>Sar</taxon>
        <taxon>Stramenopiles</taxon>
        <taxon>Ochrophyta</taxon>
        <taxon>Bolidophyceae</taxon>
        <taxon>Parmales</taxon>
        <taxon>Triparmaceae</taxon>
        <taxon>Tetraparma</taxon>
    </lineage>
</organism>
<feature type="compositionally biased region" description="Basic and acidic residues" evidence="1">
    <location>
        <begin position="1"/>
        <end position="10"/>
    </location>
</feature>
<evidence type="ECO:0000313" key="3">
    <source>
        <dbReference type="Proteomes" id="UP001165060"/>
    </source>
</evidence>
<keyword evidence="3" id="KW-1185">Reference proteome</keyword>
<protein>
    <submittedName>
        <fullName evidence="2">Uncharacterized protein</fullName>
    </submittedName>
</protein>
<proteinExistence type="predicted"/>
<feature type="region of interest" description="Disordered" evidence="1">
    <location>
        <begin position="204"/>
        <end position="236"/>
    </location>
</feature>
<gene>
    <name evidence="2" type="ORF">TeGR_g1258</name>
</gene>
<dbReference type="EMBL" id="BRYB01006412">
    <property type="protein sequence ID" value="GMI56953.1"/>
    <property type="molecule type" value="Genomic_DNA"/>
</dbReference>
<dbReference type="Proteomes" id="UP001165060">
    <property type="component" value="Unassembled WGS sequence"/>
</dbReference>
<reference evidence="2 3" key="1">
    <citation type="journal article" date="2023" name="Commun. Biol.">
        <title>Genome analysis of Parmales, the sister group of diatoms, reveals the evolutionary specialization of diatoms from phago-mixotrophs to photoautotrophs.</title>
        <authorList>
            <person name="Ban H."/>
            <person name="Sato S."/>
            <person name="Yoshikawa S."/>
            <person name="Yamada K."/>
            <person name="Nakamura Y."/>
            <person name="Ichinomiya M."/>
            <person name="Sato N."/>
            <person name="Blanc-Mathieu R."/>
            <person name="Endo H."/>
            <person name="Kuwata A."/>
            <person name="Ogata H."/>
        </authorList>
    </citation>
    <scope>NUCLEOTIDE SEQUENCE [LARGE SCALE GENOMIC DNA]</scope>
</reference>
<sequence length="264" mass="29014">MVQGSCRRDSGVQFPDGVASKKTRTGTLSPQMSWARSLARCEGSDKSSGVEILSASFQGLGPDADQEAWKEEVQIRIAGRLPSFAAQMQPTSWFWRIWGNSYAWASAQFENTPAAVIADGEALQAVPGALLFLSSSCKSNGIPLFVVNDPRQRWISPSEEKPPPSAAAKAEELISASSQMREKVKSQTVLRALKIKEGEAFARGQETGRKRAEAAAAFQRDRDAKRHGRETSRLREEVNAESFKRVETRRLIEELGSRGVTLCN</sequence>
<feature type="region of interest" description="Disordered" evidence="1">
    <location>
        <begin position="1"/>
        <end position="30"/>
    </location>
</feature>